<evidence type="ECO:0000259" key="2">
    <source>
        <dbReference type="Pfam" id="PF14028"/>
    </source>
</evidence>
<dbReference type="Pfam" id="PF14028">
    <property type="entry name" value="Lant_dehydr_C"/>
    <property type="match status" value="1"/>
</dbReference>
<dbReference type="InterPro" id="IPR023809">
    <property type="entry name" value="Thiopep_bacteriocin_synth_dom"/>
</dbReference>
<dbReference type="InterPro" id="IPR020051">
    <property type="entry name" value="SagB-type_dehydrogenase"/>
</dbReference>
<evidence type="ECO:0008006" key="5">
    <source>
        <dbReference type="Google" id="ProtNLM"/>
    </source>
</evidence>
<dbReference type="RefSeq" id="WP_189040252.1">
    <property type="nucleotide sequence ID" value="NZ_BMNB01000001.1"/>
</dbReference>
<protein>
    <recommendedName>
        <fullName evidence="5">SagB/ThcOx family dehydrogenase</fullName>
    </recommendedName>
</protein>
<dbReference type="Gene3D" id="3.40.109.10">
    <property type="entry name" value="NADH Oxidase"/>
    <property type="match status" value="1"/>
</dbReference>
<dbReference type="InterPro" id="IPR052544">
    <property type="entry name" value="Bacteriocin_Proc_Enz"/>
</dbReference>
<accession>A0A917WQA9</accession>
<feature type="domain" description="Thiopeptide-type bacteriocin biosynthesis" evidence="2">
    <location>
        <begin position="4"/>
        <end position="299"/>
    </location>
</feature>
<dbReference type="NCBIfam" id="TIGR03605">
    <property type="entry name" value="antibiot_sagB"/>
    <property type="match status" value="1"/>
</dbReference>
<evidence type="ECO:0000313" key="3">
    <source>
        <dbReference type="EMBL" id="GGM20631.1"/>
    </source>
</evidence>
<sequence length="570" mass="61789">MSRWSALHVYLHGGPAQVDHLLREHIVPTTTDLLARKEISSWFFVRYWAGGPHLRWRLADAAPATLQRVRQALVAAARQLPPPEAELTPADWYRRFGDAEPDGDTGWQAHGTVLERPYEPEIERYGGPEAIGPAENLFAASSRVAATLLNAAPARRRSTTVDLLFAFLAAADLAGVSAAAFLRGYANGWALVAESADADLGSALRLAEQDFHLDPTAYRDRRRRIAELVTERRGAPTSVNFWADATATYAARLRELSSRGKLGAPLATILASQLHMLHNRLGLGIAVECHLAWLAANAYLDASPEPDVHTDGPAAADRVYHERSKFVPVLWPTQHPHALDPAGDQPRPVGDVPLPEPTPGALASTSLAEALLARRSRYDFHAADLDSAELSRLLYYAAGERGTPPRRAYPSAGALASTRLMVLPRHVAGVPSALYEYLPHEHSLARVAPDPGVARLAGIAPQFSSGDPDSIDVATVALWIFVVMDRERLRRRYGVRSYRFAIIETGHLAQNVLLAATAAGISALPVGGFFDDHLDHLLLLDGLNSNGCYAILLGPGPTTPAARVEGLHHN</sequence>
<dbReference type="InterPro" id="IPR000415">
    <property type="entry name" value="Nitroreductase-like"/>
</dbReference>
<dbReference type="Proteomes" id="UP000608890">
    <property type="component" value="Unassembled WGS sequence"/>
</dbReference>
<proteinExistence type="predicted"/>
<dbReference type="CDD" id="cd02142">
    <property type="entry name" value="McbC_SagB-like_oxidoreductase"/>
    <property type="match status" value="1"/>
</dbReference>
<name>A0A917WQA9_9ACTN</name>
<dbReference type="EMBL" id="BMNB01000001">
    <property type="protein sequence ID" value="GGM20631.1"/>
    <property type="molecule type" value="Genomic_DNA"/>
</dbReference>
<dbReference type="AlphaFoldDB" id="A0A917WQA9"/>
<keyword evidence="4" id="KW-1185">Reference proteome</keyword>
<dbReference type="SUPFAM" id="SSF55469">
    <property type="entry name" value="FMN-dependent nitroreductase-like"/>
    <property type="match status" value="1"/>
</dbReference>
<dbReference type="GO" id="GO:0016491">
    <property type="term" value="F:oxidoreductase activity"/>
    <property type="evidence" value="ECO:0007669"/>
    <property type="project" value="InterPro"/>
</dbReference>
<evidence type="ECO:0000313" key="4">
    <source>
        <dbReference type="Proteomes" id="UP000608890"/>
    </source>
</evidence>
<feature type="domain" description="Nitroreductase" evidence="1">
    <location>
        <begin position="373"/>
        <end position="541"/>
    </location>
</feature>
<organism evidence="3 4">
    <name type="scientific">Micromonospora sonchi</name>
    <dbReference type="NCBI Taxonomy" id="1763543"/>
    <lineage>
        <taxon>Bacteria</taxon>
        <taxon>Bacillati</taxon>
        <taxon>Actinomycetota</taxon>
        <taxon>Actinomycetes</taxon>
        <taxon>Micromonosporales</taxon>
        <taxon>Micromonosporaceae</taxon>
        <taxon>Micromonospora</taxon>
    </lineage>
</organism>
<dbReference type="NCBIfam" id="TIGR03891">
    <property type="entry name" value="thiopep_ocin"/>
    <property type="match status" value="1"/>
</dbReference>
<comment type="caution">
    <text evidence="3">The sequence shown here is derived from an EMBL/GenBank/DDBJ whole genome shotgun (WGS) entry which is preliminary data.</text>
</comment>
<dbReference type="PANTHER" id="PTHR43745:SF2">
    <property type="entry name" value="NITROREDUCTASE MJ1384-RELATED"/>
    <property type="match status" value="1"/>
</dbReference>
<gene>
    <name evidence="3" type="ORF">GCM10011608_01530</name>
</gene>
<dbReference type="InterPro" id="IPR029479">
    <property type="entry name" value="Nitroreductase"/>
</dbReference>
<reference evidence="3" key="1">
    <citation type="journal article" date="2014" name="Int. J. Syst. Evol. Microbiol.">
        <title>Complete genome sequence of Corynebacterium casei LMG S-19264T (=DSM 44701T), isolated from a smear-ripened cheese.</title>
        <authorList>
            <consortium name="US DOE Joint Genome Institute (JGI-PGF)"/>
            <person name="Walter F."/>
            <person name="Albersmeier A."/>
            <person name="Kalinowski J."/>
            <person name="Ruckert C."/>
        </authorList>
    </citation>
    <scope>NUCLEOTIDE SEQUENCE</scope>
    <source>
        <strain evidence="3">CGMCC 4.7312</strain>
    </source>
</reference>
<reference evidence="3" key="2">
    <citation type="submission" date="2020-09" db="EMBL/GenBank/DDBJ databases">
        <authorList>
            <person name="Sun Q."/>
            <person name="Zhou Y."/>
        </authorList>
    </citation>
    <scope>NUCLEOTIDE SEQUENCE</scope>
    <source>
        <strain evidence="3">CGMCC 4.7312</strain>
    </source>
</reference>
<evidence type="ECO:0000259" key="1">
    <source>
        <dbReference type="Pfam" id="PF00881"/>
    </source>
</evidence>
<dbReference type="Pfam" id="PF00881">
    <property type="entry name" value="Nitroreductase"/>
    <property type="match status" value="1"/>
</dbReference>
<dbReference type="PANTHER" id="PTHR43745">
    <property type="entry name" value="NITROREDUCTASE MJ1384-RELATED"/>
    <property type="match status" value="1"/>
</dbReference>